<feature type="compositionally biased region" description="Low complexity" evidence="1">
    <location>
        <begin position="99"/>
        <end position="108"/>
    </location>
</feature>
<proteinExistence type="predicted"/>
<dbReference type="Proteomes" id="UP001141806">
    <property type="component" value="Unassembled WGS sequence"/>
</dbReference>
<evidence type="ECO:0000313" key="2">
    <source>
        <dbReference type="EMBL" id="KAJ4982260.1"/>
    </source>
</evidence>
<evidence type="ECO:0000313" key="3">
    <source>
        <dbReference type="Proteomes" id="UP001141806"/>
    </source>
</evidence>
<feature type="region of interest" description="Disordered" evidence="1">
    <location>
        <begin position="1"/>
        <end position="23"/>
    </location>
</feature>
<feature type="region of interest" description="Disordered" evidence="1">
    <location>
        <begin position="259"/>
        <end position="296"/>
    </location>
</feature>
<organism evidence="2 3">
    <name type="scientific">Protea cynaroides</name>
    <dbReference type="NCBI Taxonomy" id="273540"/>
    <lineage>
        <taxon>Eukaryota</taxon>
        <taxon>Viridiplantae</taxon>
        <taxon>Streptophyta</taxon>
        <taxon>Embryophyta</taxon>
        <taxon>Tracheophyta</taxon>
        <taxon>Spermatophyta</taxon>
        <taxon>Magnoliopsida</taxon>
        <taxon>Proteales</taxon>
        <taxon>Proteaceae</taxon>
        <taxon>Protea</taxon>
    </lineage>
</organism>
<feature type="region of interest" description="Disordered" evidence="1">
    <location>
        <begin position="82"/>
        <end position="108"/>
    </location>
</feature>
<sequence length="296" mass="30663">MASHMADTIHGAKASSREAAESRSETGGLLSAMVFAAVISSVAAGGLRKDRGSDDGLRSKFSVTLVVMLDLTQGLLIVFDEGPLSEGPSKGDREPIKESSATAVSASSVGIPARDADLASTGLVAGNDGGDHDEEASSLTCETAVQVGLLLMVGAELPVTDPIAGHTTEREVRRSGATVPVVQFLAGGTDAAMEKRYPVSHVMGSGDWCLQPCMWISHVETTTQGTGARGIEGCSVEIMHLALLHVVIVLQGAAVNSSEDPSQHVMEAQSDEDFSSREAVEHQGDPNLNRVSGGDS</sequence>
<evidence type="ECO:0000256" key="1">
    <source>
        <dbReference type="SAM" id="MobiDB-lite"/>
    </source>
</evidence>
<reference evidence="2" key="1">
    <citation type="journal article" date="2023" name="Plant J.">
        <title>The genome of the king protea, Protea cynaroides.</title>
        <authorList>
            <person name="Chang J."/>
            <person name="Duong T.A."/>
            <person name="Schoeman C."/>
            <person name="Ma X."/>
            <person name="Roodt D."/>
            <person name="Barker N."/>
            <person name="Li Z."/>
            <person name="Van de Peer Y."/>
            <person name="Mizrachi E."/>
        </authorList>
    </citation>
    <scope>NUCLEOTIDE SEQUENCE</scope>
    <source>
        <tissue evidence="2">Young leaves</tissue>
    </source>
</reference>
<protein>
    <submittedName>
        <fullName evidence="2">Uncharacterized protein</fullName>
    </submittedName>
</protein>
<accession>A0A9Q0R4C8</accession>
<keyword evidence="3" id="KW-1185">Reference proteome</keyword>
<dbReference type="AlphaFoldDB" id="A0A9Q0R4C8"/>
<dbReference type="EMBL" id="JAMYWD010000001">
    <property type="protein sequence ID" value="KAJ4982260.1"/>
    <property type="molecule type" value="Genomic_DNA"/>
</dbReference>
<gene>
    <name evidence="2" type="ORF">NE237_033097</name>
</gene>
<comment type="caution">
    <text evidence="2">The sequence shown here is derived from an EMBL/GenBank/DDBJ whole genome shotgun (WGS) entry which is preliminary data.</text>
</comment>
<feature type="compositionally biased region" description="Basic and acidic residues" evidence="1">
    <location>
        <begin position="274"/>
        <end position="284"/>
    </location>
</feature>
<name>A0A9Q0R4C8_9MAGN</name>